<evidence type="ECO:0000313" key="1">
    <source>
        <dbReference type="EMBL" id="ABV10444.1"/>
    </source>
</evidence>
<accession>A8AW73</accession>
<name>A8AW73_STRGC</name>
<sequence>MTFEYQSKIYLGEVAIYVADLAGRTGGFGQGQTSSGEAFSDQ</sequence>
<keyword evidence="2" id="KW-1185">Reference proteome</keyword>
<dbReference type="AlphaFoldDB" id="A8AW73"/>
<dbReference type="HOGENOM" id="CLU_3258451_0_0_9"/>
<gene>
    <name evidence="1" type="ordered locus">SGO_0732</name>
</gene>
<reference evidence="1 2" key="1">
    <citation type="journal article" date="2007" name="J. Bacteriol.">
        <title>Genome-wide transcriptional changes in Streptococcus gordonii in response to competence signaling peptide.</title>
        <authorList>
            <person name="Vickerman M.M."/>
            <person name="Iobst S."/>
            <person name="Jesionowski A.M."/>
            <person name="Gill S.R."/>
        </authorList>
    </citation>
    <scope>NUCLEOTIDE SEQUENCE [LARGE SCALE GENOMIC DNA]</scope>
    <source>
        <strain evidence="2">Challis / ATCC 35105 / BCRC 15272 / CH1 / DL1 / V288</strain>
    </source>
</reference>
<dbReference type="KEGG" id="sgo:SGO_0732"/>
<dbReference type="EMBL" id="CP000725">
    <property type="protein sequence ID" value="ABV10444.1"/>
    <property type="molecule type" value="Genomic_DNA"/>
</dbReference>
<protein>
    <submittedName>
        <fullName evidence="1">Uncharacterized protein</fullName>
    </submittedName>
</protein>
<proteinExistence type="predicted"/>
<organism evidence="1 2">
    <name type="scientific">Streptococcus gordonii (strain Challis / ATCC 35105 / BCRC 15272 / CH1 / DL1 / V288)</name>
    <dbReference type="NCBI Taxonomy" id="467705"/>
    <lineage>
        <taxon>Bacteria</taxon>
        <taxon>Bacillati</taxon>
        <taxon>Bacillota</taxon>
        <taxon>Bacilli</taxon>
        <taxon>Lactobacillales</taxon>
        <taxon>Streptococcaceae</taxon>
        <taxon>Streptococcus</taxon>
    </lineage>
</organism>
<evidence type="ECO:0000313" key="2">
    <source>
        <dbReference type="Proteomes" id="UP000001131"/>
    </source>
</evidence>
<dbReference type="Proteomes" id="UP000001131">
    <property type="component" value="Chromosome"/>
</dbReference>